<comment type="similarity">
    <text evidence="1">Belongs to the outer membrane factor (OMF) (TC 1.B.17) family.</text>
</comment>
<evidence type="ECO:0000256" key="1">
    <source>
        <dbReference type="ARBA" id="ARBA00007613"/>
    </source>
</evidence>
<dbReference type="SUPFAM" id="SSF56954">
    <property type="entry name" value="Outer membrane efflux proteins (OEP)"/>
    <property type="match status" value="1"/>
</dbReference>
<dbReference type="PANTHER" id="PTHR30203">
    <property type="entry name" value="OUTER MEMBRANE CATION EFFLUX PROTEIN"/>
    <property type="match status" value="1"/>
</dbReference>
<evidence type="ECO:0000313" key="3">
    <source>
        <dbReference type="EMBL" id="ALN59899.1"/>
    </source>
</evidence>
<reference evidence="3 4" key="1">
    <citation type="submission" date="2015-11" db="EMBL/GenBank/DDBJ databases">
        <title>Genome sequences of Lysobacter enzymogenes strain C3 and Lysobacter antibioticus ATCC 29479.</title>
        <authorList>
            <person name="Kobayashi D.Y."/>
        </authorList>
    </citation>
    <scope>NUCLEOTIDE SEQUENCE [LARGE SCALE GENOMIC DNA]</scope>
    <source>
        <strain evidence="3 4">C3</strain>
    </source>
</reference>
<accession>A0A0S2DME3</accession>
<dbReference type="InterPro" id="IPR003423">
    <property type="entry name" value="OMP_efflux"/>
</dbReference>
<dbReference type="PANTHER" id="PTHR30203:SF24">
    <property type="entry name" value="BLR4935 PROTEIN"/>
    <property type="match status" value="1"/>
</dbReference>
<keyword evidence="2" id="KW-0732">Signal</keyword>
<evidence type="ECO:0000256" key="2">
    <source>
        <dbReference type="SAM" id="SignalP"/>
    </source>
</evidence>
<dbReference type="PATRIC" id="fig|69.6.peg.4494"/>
<gene>
    <name evidence="3" type="ORF">GLE_4558</name>
</gene>
<proteinExistence type="inferred from homology"/>
<dbReference type="AlphaFoldDB" id="A0A0S2DME3"/>
<dbReference type="GO" id="GO:0015562">
    <property type="term" value="F:efflux transmembrane transporter activity"/>
    <property type="evidence" value="ECO:0007669"/>
    <property type="project" value="InterPro"/>
</dbReference>
<organism evidence="3 4">
    <name type="scientific">Lysobacter enzymogenes</name>
    <dbReference type="NCBI Taxonomy" id="69"/>
    <lineage>
        <taxon>Bacteria</taxon>
        <taxon>Pseudomonadati</taxon>
        <taxon>Pseudomonadota</taxon>
        <taxon>Gammaproteobacteria</taxon>
        <taxon>Lysobacterales</taxon>
        <taxon>Lysobacteraceae</taxon>
        <taxon>Lysobacter</taxon>
    </lineage>
</organism>
<name>A0A0S2DME3_LYSEN</name>
<dbReference type="OrthoDB" id="9791261at2"/>
<dbReference type="Pfam" id="PF02321">
    <property type="entry name" value="OEP"/>
    <property type="match status" value="1"/>
</dbReference>
<feature type="signal peptide" evidence="2">
    <location>
        <begin position="1"/>
        <end position="21"/>
    </location>
</feature>
<dbReference type="InterPro" id="IPR010131">
    <property type="entry name" value="MdtP/NodT-like"/>
</dbReference>
<dbReference type="KEGG" id="lez:GLE_4558"/>
<dbReference type="EMBL" id="CP013140">
    <property type="protein sequence ID" value="ALN59899.1"/>
    <property type="molecule type" value="Genomic_DNA"/>
</dbReference>
<dbReference type="Proteomes" id="UP000061569">
    <property type="component" value="Chromosome"/>
</dbReference>
<sequence>MRLRPTALAVLTAALCFSAQARPPVAAPAASAAPPGAQDGIHAETGAQRGSVRAASARAASVFTLDDAFGRIQDTHPDLRLFGNQRSVLEAERDIAAQKPAYVAGASIDNALGTGALSGTKAAEVTLTLASVFERGGKLDARRAFAQSRIDALAVDREGRRLDLLAETARRYLAVVAEQRRIELAEFDIAQRKRAVAAARVRLEAGASPESGLLTAQAQLARAELDRSRAQRALLAARQFLAALWGERDPGFAAVAGDPFALPQVQDATALASLLERNPELTRFVDQRRIAESRVRLAQTQSKADVDWQVGLRRQQENGDFGFVASVSMPLGAAARAEPGIRGAQAELAMLETEREAKGLSLYSTLVEAQGRYRLGALETERLKQDVLPRLERAEKAAEYAYRAGAISYLELALLQAESVAVRRQRLDAALDAQLALIEIQRLTGEPFLAVTTAPAGATP</sequence>
<protein>
    <submittedName>
        <fullName evidence="3">Outer membrane efflux protein</fullName>
    </submittedName>
</protein>
<dbReference type="STRING" id="69.GLE_4558"/>
<feature type="chain" id="PRO_5006595836" evidence="2">
    <location>
        <begin position="22"/>
        <end position="460"/>
    </location>
</feature>
<dbReference type="Gene3D" id="1.20.1600.10">
    <property type="entry name" value="Outer membrane efflux proteins (OEP)"/>
    <property type="match status" value="1"/>
</dbReference>
<evidence type="ECO:0000313" key="4">
    <source>
        <dbReference type="Proteomes" id="UP000061569"/>
    </source>
</evidence>